<evidence type="ECO:0000256" key="5">
    <source>
        <dbReference type="SAM" id="Phobius"/>
    </source>
</evidence>
<dbReference type="Pfam" id="PF01544">
    <property type="entry name" value="CorA"/>
    <property type="match status" value="1"/>
</dbReference>
<accession>A0ABR0EKT1</accession>
<evidence type="ECO:0000313" key="7">
    <source>
        <dbReference type="Proteomes" id="UP001305779"/>
    </source>
</evidence>
<dbReference type="Proteomes" id="UP001305779">
    <property type="component" value="Unassembled WGS sequence"/>
</dbReference>
<evidence type="ECO:0000256" key="3">
    <source>
        <dbReference type="ARBA" id="ARBA00022989"/>
    </source>
</evidence>
<keyword evidence="4 5" id="KW-0472">Membrane</keyword>
<evidence type="ECO:0000256" key="4">
    <source>
        <dbReference type="ARBA" id="ARBA00023136"/>
    </source>
</evidence>
<feature type="transmembrane region" description="Helical" evidence="5">
    <location>
        <begin position="102"/>
        <end position="126"/>
    </location>
</feature>
<keyword evidence="3 5" id="KW-1133">Transmembrane helix</keyword>
<feature type="transmembrane region" description="Helical" evidence="5">
    <location>
        <begin position="147"/>
        <end position="175"/>
    </location>
</feature>
<keyword evidence="7" id="KW-1185">Reference proteome</keyword>
<dbReference type="SUPFAM" id="SSF144083">
    <property type="entry name" value="Magnesium transport protein CorA, transmembrane region"/>
    <property type="match status" value="1"/>
</dbReference>
<organism evidence="6 7">
    <name type="scientific">Zasmidium cellare</name>
    <name type="common">Wine cellar mold</name>
    <name type="synonym">Racodium cellare</name>
    <dbReference type="NCBI Taxonomy" id="395010"/>
    <lineage>
        <taxon>Eukaryota</taxon>
        <taxon>Fungi</taxon>
        <taxon>Dikarya</taxon>
        <taxon>Ascomycota</taxon>
        <taxon>Pezizomycotina</taxon>
        <taxon>Dothideomycetes</taxon>
        <taxon>Dothideomycetidae</taxon>
        <taxon>Mycosphaerellales</taxon>
        <taxon>Mycosphaerellaceae</taxon>
        <taxon>Zasmidium</taxon>
    </lineage>
</organism>
<dbReference type="EMBL" id="JAXOVC010000005">
    <property type="protein sequence ID" value="KAK4501865.1"/>
    <property type="molecule type" value="Genomic_DNA"/>
</dbReference>
<evidence type="ECO:0000256" key="2">
    <source>
        <dbReference type="ARBA" id="ARBA00022692"/>
    </source>
</evidence>
<evidence type="ECO:0000313" key="6">
    <source>
        <dbReference type="EMBL" id="KAK4501865.1"/>
    </source>
</evidence>
<evidence type="ECO:0000256" key="1">
    <source>
        <dbReference type="ARBA" id="ARBA00004141"/>
    </source>
</evidence>
<dbReference type="InterPro" id="IPR045863">
    <property type="entry name" value="CorA_TM1_TM2"/>
</dbReference>
<proteinExistence type="predicted"/>
<comment type="subcellular location">
    <subcellularLocation>
        <location evidence="1">Membrane</location>
        <topology evidence="1">Multi-pass membrane protein</topology>
    </subcellularLocation>
</comment>
<feature type="transmembrane region" description="Helical" evidence="5">
    <location>
        <begin position="71"/>
        <end position="90"/>
    </location>
</feature>
<gene>
    <name evidence="6" type="ORF">PRZ48_007674</name>
</gene>
<dbReference type="Gene3D" id="1.20.58.340">
    <property type="entry name" value="Magnesium transport protein CorA, transmembrane region"/>
    <property type="match status" value="1"/>
</dbReference>
<comment type="caution">
    <text evidence="6">The sequence shown here is derived from an EMBL/GenBank/DDBJ whole genome shotgun (WGS) entry which is preliminary data.</text>
</comment>
<sequence>MDLFRIERFLINRGQQTILDCGPTLEAFRVPVDELRSEDESLSTGLERRSTLRSLDMAKLSIAESKGTIRLTWLATIFIPISLASSIFGMNVREIDSATTPIWHFAVTAVVLLVISAYSWCLMRALHNLKVLPKDADMDPLQRIARVLVAFPRIASVLFAFSRIALAFLPVAFYLGLYDKTESHTTAVLYFLGFKRLDDALSE</sequence>
<reference evidence="6 7" key="1">
    <citation type="journal article" date="2023" name="G3 (Bethesda)">
        <title>A chromosome-level genome assembly of Zasmidium syzygii isolated from banana leaves.</title>
        <authorList>
            <person name="van Westerhoven A.C."/>
            <person name="Mehrabi R."/>
            <person name="Talebi R."/>
            <person name="Steentjes M.B.F."/>
            <person name="Corcolon B."/>
            <person name="Chong P.A."/>
            <person name="Kema G.H.J."/>
            <person name="Seidl M.F."/>
        </authorList>
    </citation>
    <scope>NUCLEOTIDE SEQUENCE [LARGE SCALE GENOMIC DNA]</scope>
    <source>
        <strain evidence="6 7">P124</strain>
    </source>
</reference>
<protein>
    <submittedName>
        <fullName evidence="6">Uncharacterized protein</fullName>
    </submittedName>
</protein>
<name>A0ABR0EKT1_ZASCE</name>
<keyword evidence="2 5" id="KW-0812">Transmembrane</keyword>
<dbReference type="InterPro" id="IPR002523">
    <property type="entry name" value="MgTranspt_CorA/ZnTranspt_ZntB"/>
</dbReference>